<organism evidence="1 2">
    <name type="scientific">Halocaridina rubra</name>
    <name type="common">Hawaiian red shrimp</name>
    <dbReference type="NCBI Taxonomy" id="373956"/>
    <lineage>
        <taxon>Eukaryota</taxon>
        <taxon>Metazoa</taxon>
        <taxon>Ecdysozoa</taxon>
        <taxon>Arthropoda</taxon>
        <taxon>Crustacea</taxon>
        <taxon>Multicrustacea</taxon>
        <taxon>Malacostraca</taxon>
        <taxon>Eumalacostraca</taxon>
        <taxon>Eucarida</taxon>
        <taxon>Decapoda</taxon>
        <taxon>Pleocyemata</taxon>
        <taxon>Caridea</taxon>
        <taxon>Atyoidea</taxon>
        <taxon>Atyidae</taxon>
        <taxon>Halocaridina</taxon>
    </lineage>
</organism>
<dbReference type="Proteomes" id="UP001381693">
    <property type="component" value="Unassembled WGS sequence"/>
</dbReference>
<sequence length="61" mass="6900">IMYGMVGKQNPYSICYLWQFCPRVYGTAPLADSLHSTKGDTHRRRSYLKICQSSVVVQSSA</sequence>
<gene>
    <name evidence="1" type="ORF">SK128_005244</name>
</gene>
<keyword evidence="2" id="KW-1185">Reference proteome</keyword>
<evidence type="ECO:0000313" key="2">
    <source>
        <dbReference type="Proteomes" id="UP001381693"/>
    </source>
</evidence>
<dbReference type="EMBL" id="JAXCGZ010006236">
    <property type="protein sequence ID" value="KAK7079965.1"/>
    <property type="molecule type" value="Genomic_DNA"/>
</dbReference>
<comment type="caution">
    <text evidence="1">The sequence shown here is derived from an EMBL/GenBank/DDBJ whole genome shotgun (WGS) entry which is preliminary data.</text>
</comment>
<dbReference type="AlphaFoldDB" id="A0AAN8X8T1"/>
<protein>
    <submittedName>
        <fullName evidence="1">Uncharacterized protein</fullName>
    </submittedName>
</protein>
<reference evidence="1 2" key="1">
    <citation type="submission" date="2023-11" db="EMBL/GenBank/DDBJ databases">
        <title>Halocaridina rubra genome assembly.</title>
        <authorList>
            <person name="Smith C."/>
        </authorList>
    </citation>
    <scope>NUCLEOTIDE SEQUENCE [LARGE SCALE GENOMIC DNA]</scope>
    <source>
        <strain evidence="1">EP-1</strain>
        <tissue evidence="1">Whole</tissue>
    </source>
</reference>
<accession>A0AAN8X8T1</accession>
<feature type="non-terminal residue" evidence="1">
    <location>
        <position position="1"/>
    </location>
</feature>
<evidence type="ECO:0000313" key="1">
    <source>
        <dbReference type="EMBL" id="KAK7079965.1"/>
    </source>
</evidence>
<name>A0AAN8X8T1_HALRR</name>
<proteinExistence type="predicted"/>
<feature type="non-terminal residue" evidence="1">
    <location>
        <position position="61"/>
    </location>
</feature>